<proteinExistence type="inferred from homology"/>
<name>A0A8B6X2U7_9BURK</name>
<feature type="domain" description="NIPSNAP" evidence="2">
    <location>
        <begin position="106"/>
        <end position="201"/>
    </location>
</feature>
<dbReference type="OrthoDB" id="6182832at2"/>
<evidence type="ECO:0000256" key="1">
    <source>
        <dbReference type="ARBA" id="ARBA00005291"/>
    </source>
</evidence>
<dbReference type="InterPro" id="IPR012577">
    <property type="entry name" value="NIPSNAP"/>
</dbReference>
<dbReference type="PANTHER" id="PTHR21017">
    <property type="entry name" value="NIPSNAP-RELATED"/>
    <property type="match status" value="1"/>
</dbReference>
<dbReference type="InterPro" id="IPR051557">
    <property type="entry name" value="NipSnap_domain"/>
</dbReference>
<dbReference type="InterPro" id="IPR011008">
    <property type="entry name" value="Dimeric_a/b-barrel"/>
</dbReference>
<evidence type="ECO:0000313" key="3">
    <source>
        <dbReference type="Proteomes" id="UP000675920"/>
    </source>
</evidence>
<dbReference type="PANTHER" id="PTHR21017:SF17">
    <property type="entry name" value="PROTEIN NIPSNAP"/>
    <property type="match status" value="1"/>
</dbReference>
<evidence type="ECO:0000259" key="2">
    <source>
        <dbReference type="Pfam" id="PF07978"/>
    </source>
</evidence>
<dbReference type="Pfam" id="PF07978">
    <property type="entry name" value="NIPSNAP"/>
    <property type="match status" value="2"/>
</dbReference>
<reference evidence="4" key="1">
    <citation type="submission" date="2025-08" db="UniProtKB">
        <authorList>
            <consortium name="RefSeq"/>
        </authorList>
    </citation>
    <scope>IDENTIFICATION</scope>
</reference>
<dbReference type="RefSeq" id="WP_028310881.1">
    <property type="nucleotide sequence ID" value="NZ_AXWS01000008.1"/>
</dbReference>
<sequence>MSIYDLTTLTVRVATQGKALPAIQEHLPALGGELLGVWNADIGALNEILIFRRFDDANALMAARAKLLAAPNPLGCAEWLEKLDTGSYARFPWLPEVETGARGPVYELRTYGIKYGALGLTIDAWEKAMPARGALSPLVGAFYALDGESPRFLNIWPYASVDERSRIRAEAVATGVWPPVGGPANLTHMKSTIGIPAAFSPLR</sequence>
<evidence type="ECO:0000313" key="4">
    <source>
        <dbReference type="RefSeq" id="WP_028310881.1"/>
    </source>
</evidence>
<dbReference type="AlphaFoldDB" id="A0A8B6X2U7"/>
<organism evidence="3 4">
    <name type="scientific">Derxia gummosa DSM 723</name>
    <dbReference type="NCBI Taxonomy" id="1121388"/>
    <lineage>
        <taxon>Bacteria</taxon>
        <taxon>Pseudomonadati</taxon>
        <taxon>Pseudomonadota</taxon>
        <taxon>Betaproteobacteria</taxon>
        <taxon>Burkholderiales</taxon>
        <taxon>Alcaligenaceae</taxon>
        <taxon>Derxia</taxon>
    </lineage>
</organism>
<dbReference type="Proteomes" id="UP000675920">
    <property type="component" value="Unplaced"/>
</dbReference>
<comment type="similarity">
    <text evidence="1">Belongs to the NipSnap family.</text>
</comment>
<dbReference type="Gene3D" id="3.30.70.100">
    <property type="match status" value="2"/>
</dbReference>
<feature type="domain" description="NIPSNAP" evidence="2">
    <location>
        <begin position="6"/>
        <end position="71"/>
    </location>
</feature>
<protein>
    <submittedName>
        <fullName evidence="4">NIPSNAP family protein</fullName>
    </submittedName>
</protein>
<dbReference type="SUPFAM" id="SSF54909">
    <property type="entry name" value="Dimeric alpha+beta barrel"/>
    <property type="match status" value="2"/>
</dbReference>
<keyword evidence="3" id="KW-1185">Reference proteome</keyword>
<accession>A0A8B6X2U7</accession>